<accession>A0A0R3PHT3</accession>
<feature type="region of interest" description="Disordered" evidence="1">
    <location>
        <begin position="1115"/>
        <end position="1137"/>
    </location>
</feature>
<dbReference type="Proteomes" id="UP000267027">
    <property type="component" value="Unassembled WGS sequence"/>
</dbReference>
<evidence type="ECO:0000313" key="3">
    <source>
        <dbReference type="Proteomes" id="UP000267027"/>
    </source>
</evidence>
<dbReference type="EMBL" id="UYYA01001568">
    <property type="protein sequence ID" value="VDM55496.1"/>
    <property type="molecule type" value="Genomic_DNA"/>
</dbReference>
<sequence length="1156" mass="127289">MEISEHRREEGASSPSACSDNSKVALPPNVFVWLPQTCDIELLTRFRAPSPNANFEIVLPSPSIASLDRSFTAPMLEEVLVCGAFVKSSNHSGAFAFNRGPLRSRATPLKCNASMIANSSVDCCIDNKLCNGCYCEIEFKRHAFLQDILNCTAAKCVDVNFSWVFDLEAGGGATLVLPSKSRRRTSYHCKVCIRKRKRRSPLSSAKRWKRSDSMKECLMLLETGSMPSQIIDVTPSLVDDAAVKMEFGESLNFTAMDYGFQSDELDQTVFEDSVSQRSDRSHSPDRLIIVEDLDAEQEQRVPKDIVTEVSSCQMTSVRLAPAELNFENMRTSTEEIRSNAVAVAQLSSEKTGSELADIHDFQVSHVDFQSQKQTAFFPQESVEFEISRRMDSPGSDAHFELSATSIRQPFFDTVKKEKSPVLVREKLRRLDRNKTKTLGGVTVTTALAASKSSNIPTDLESCKSSKVVITSESGSLTKQADITEIVPKKKQGRWRRLHRQTSASKVVANESRSLLEIPYSFILTTKGSLPCDTTNKQQTVGDAHVNAQIVETMNQCSPGDRVCAQIESVDIVGSPTQDAIATPLRDIQSQSGLAVARMLNDESLTKKGFGKGLQSEHKTPFVPSKAVNVNVLPSKRSVRKLNQISLPKSNNDVIPPFTLAKVSETNGCSNQGVDLLLNDTQSQSDLADASITNDKTVPGTRFRRVLEPENEAGRILSEGYNSNVLPSKGSVRKHKQVSLPNSNADVLPPITLAKVPETNECSSERVELLSNDIQSQSDLADAPITNEETVPRKRIRRVFERENKAGCMSCDGKIPNVLPANNGVRKRKQLFVLKLDTPLLTSIGVSETCECSIQSGGTPPNDIQSQSDLPVSLVISDETVTRRRFRRGAQSENKTACVPSKAENPIVLPSKRAVRKHKQLSVSKSNADMTPFSTLAEVSETNECLSQTVEPLSSGIQSQSDLLVASAINDETVTRIGFRSGAQPENETACIPSKAENANVLPSNRAVREHNQLSVSKTNAEVTPPFTVEEGPGAYEYSSDDVHLFATLEEDSDRRSFQSRKRHMELENLPRFSKRKKNDAVIGETPRSMRDTRTSRCVERLPIIRTTRSQAATLNSVSTPVKHVSTSRRQKSAGQKSLATGDVNDDIVLIKRFVFL</sequence>
<reference evidence="2 3" key="2">
    <citation type="submission" date="2018-11" db="EMBL/GenBank/DDBJ databases">
        <authorList>
            <consortium name="Pathogen Informatics"/>
        </authorList>
    </citation>
    <scope>NUCLEOTIDE SEQUENCE [LARGE SCALE GENOMIC DNA]</scope>
    <source>
        <strain evidence="2 3">Costa Rica</strain>
    </source>
</reference>
<name>A0A0R3PHT3_ANGCS</name>
<proteinExistence type="predicted"/>
<evidence type="ECO:0000256" key="1">
    <source>
        <dbReference type="SAM" id="MobiDB-lite"/>
    </source>
</evidence>
<reference evidence="4" key="1">
    <citation type="submission" date="2017-02" db="UniProtKB">
        <authorList>
            <consortium name="WormBaseParasite"/>
        </authorList>
    </citation>
    <scope>IDENTIFICATION</scope>
</reference>
<evidence type="ECO:0000313" key="4">
    <source>
        <dbReference type="WBParaSite" id="ACOC_0000391001-mRNA-1"/>
    </source>
</evidence>
<organism evidence="4">
    <name type="scientific">Angiostrongylus costaricensis</name>
    <name type="common">Nematode worm</name>
    <dbReference type="NCBI Taxonomy" id="334426"/>
    <lineage>
        <taxon>Eukaryota</taxon>
        <taxon>Metazoa</taxon>
        <taxon>Ecdysozoa</taxon>
        <taxon>Nematoda</taxon>
        <taxon>Chromadorea</taxon>
        <taxon>Rhabditida</taxon>
        <taxon>Rhabditina</taxon>
        <taxon>Rhabditomorpha</taxon>
        <taxon>Strongyloidea</taxon>
        <taxon>Metastrongylidae</taxon>
        <taxon>Angiostrongylus</taxon>
    </lineage>
</organism>
<gene>
    <name evidence="2" type="ORF">ACOC_LOCUS3911</name>
</gene>
<feature type="region of interest" description="Disordered" evidence="1">
    <location>
        <begin position="1"/>
        <end position="21"/>
    </location>
</feature>
<dbReference type="STRING" id="334426.A0A0R3PHT3"/>
<dbReference type="AlphaFoldDB" id="A0A0R3PHT3"/>
<protein>
    <submittedName>
        <fullName evidence="4">BRCT domain-containing protein</fullName>
    </submittedName>
</protein>
<keyword evidence="3" id="KW-1185">Reference proteome</keyword>
<feature type="compositionally biased region" description="Basic and acidic residues" evidence="1">
    <location>
        <begin position="1"/>
        <end position="11"/>
    </location>
</feature>
<evidence type="ECO:0000313" key="2">
    <source>
        <dbReference type="EMBL" id="VDM55496.1"/>
    </source>
</evidence>
<dbReference type="WBParaSite" id="ACOC_0000391001-mRNA-1">
    <property type="protein sequence ID" value="ACOC_0000391001-mRNA-1"/>
    <property type="gene ID" value="ACOC_0000391001"/>
</dbReference>